<keyword evidence="1 4" id="KW-0378">Hydrolase</keyword>
<gene>
    <name evidence="4" type="ORF">BISU_0279</name>
</gene>
<dbReference type="Gene3D" id="3.20.20.140">
    <property type="entry name" value="Metal-dependent hydrolases"/>
    <property type="match status" value="1"/>
</dbReference>
<dbReference type="InterPro" id="IPR011059">
    <property type="entry name" value="Metal-dep_hydrolase_composite"/>
</dbReference>
<dbReference type="SUPFAM" id="SSF51338">
    <property type="entry name" value="Composite domain of metallo-dependent hydrolases"/>
    <property type="match status" value="1"/>
</dbReference>
<feature type="domain" description="Amidohydrolase-related" evidence="3">
    <location>
        <begin position="92"/>
        <end position="483"/>
    </location>
</feature>
<name>A0A087E7Q1_9BIFI</name>
<dbReference type="InterPro" id="IPR032466">
    <property type="entry name" value="Metal_Hydrolase"/>
</dbReference>
<dbReference type="eggNOG" id="COG0402">
    <property type="taxonomic scope" value="Bacteria"/>
</dbReference>
<feature type="region of interest" description="Disordered" evidence="2">
    <location>
        <begin position="14"/>
        <end position="43"/>
    </location>
</feature>
<dbReference type="Proteomes" id="UP000029055">
    <property type="component" value="Unassembled WGS sequence"/>
</dbReference>
<dbReference type="SUPFAM" id="SSF51556">
    <property type="entry name" value="Metallo-dependent hydrolases"/>
    <property type="match status" value="1"/>
</dbReference>
<evidence type="ECO:0000259" key="3">
    <source>
        <dbReference type="Pfam" id="PF01979"/>
    </source>
</evidence>
<dbReference type="GO" id="GO:0090614">
    <property type="term" value="F:5'-methylthioadenosine deaminase activity"/>
    <property type="evidence" value="ECO:0007669"/>
    <property type="project" value="UniProtKB-EC"/>
</dbReference>
<organism evidence="4 5">
    <name type="scientific">Bifidobacterium subtile</name>
    <dbReference type="NCBI Taxonomy" id="77635"/>
    <lineage>
        <taxon>Bacteria</taxon>
        <taxon>Bacillati</taxon>
        <taxon>Actinomycetota</taxon>
        <taxon>Actinomycetes</taxon>
        <taxon>Bifidobacteriales</taxon>
        <taxon>Bifidobacteriaceae</taxon>
        <taxon>Bifidobacterium</taxon>
    </lineage>
</organism>
<dbReference type="Gene3D" id="2.30.40.10">
    <property type="entry name" value="Urease, subunit C, domain 1"/>
    <property type="match status" value="1"/>
</dbReference>
<dbReference type="PANTHER" id="PTHR43794:SF11">
    <property type="entry name" value="AMIDOHYDROLASE-RELATED DOMAIN-CONTAINING PROTEIN"/>
    <property type="match status" value="1"/>
</dbReference>
<dbReference type="EMBL" id="JGZR01000006">
    <property type="protein sequence ID" value="KFJ03802.1"/>
    <property type="molecule type" value="Genomic_DNA"/>
</dbReference>
<comment type="caution">
    <text evidence="4">The sequence shown here is derived from an EMBL/GenBank/DDBJ whole genome shotgun (WGS) entry which is preliminary data.</text>
</comment>
<dbReference type="NCBIfam" id="NF006681">
    <property type="entry name" value="PRK09229.1-2"/>
    <property type="match status" value="1"/>
</dbReference>
<keyword evidence="5" id="KW-1185">Reference proteome</keyword>
<feature type="compositionally biased region" description="Low complexity" evidence="2">
    <location>
        <begin position="14"/>
        <end position="27"/>
    </location>
</feature>
<dbReference type="PANTHER" id="PTHR43794">
    <property type="entry name" value="AMINOHYDROLASE SSNA-RELATED"/>
    <property type="match status" value="1"/>
</dbReference>
<dbReference type="InterPro" id="IPR050287">
    <property type="entry name" value="MTA/SAH_deaminase"/>
</dbReference>
<evidence type="ECO:0000256" key="1">
    <source>
        <dbReference type="ARBA" id="ARBA00022801"/>
    </source>
</evidence>
<dbReference type="RefSeq" id="WP_024463119.1">
    <property type="nucleotide sequence ID" value="NZ_CP062939.1"/>
</dbReference>
<dbReference type="InterPro" id="IPR006680">
    <property type="entry name" value="Amidohydro-rel"/>
</dbReference>
<evidence type="ECO:0000313" key="5">
    <source>
        <dbReference type="Proteomes" id="UP000029055"/>
    </source>
</evidence>
<dbReference type="Pfam" id="PF01979">
    <property type="entry name" value="Amidohydro_1"/>
    <property type="match status" value="1"/>
</dbReference>
<dbReference type="STRING" id="77635.BISU_0279"/>
<proteinExistence type="predicted"/>
<accession>A0A087E7Q1</accession>
<dbReference type="EC" id="3.5.4.28" evidence="4"/>
<sequence>MAMNIMQCNASDASNSAAINGSGENSNLHANTNADTDSRDSQELSSRSYWAAQAWVEGAVRSNVRFTVADGAYAQITTDEQPHDGDIMLDGLVMPGAADCHSHTFHRALRGLGREGATFWSWRDTMYRVAANLTPELYYEYARRVYAEMLMSGYTTVAEFHYVHHRPDGTPYDEPNAMGLALARAAHDAGIRLTLLDTCYLHADVQGNDLGERQRRFGDGDVESWVSRVDALDRAIQSDETLRESVRVGAAVHSVRACSQREAQVVAQWSRGEIGDGRNVHNIYSAHGASVRPLHVHLSEQTAENEACREATGMSPVELLDKAGVWGPNAVAVHATHLSSSDIATLGAAHARAAICPTTEADLADGIPAAAAMRDAGIDLCIGSDENVSIDPFEEIRRLDGNQRLVSGQRDTFAPAELVAMMTEQGQAASGWSESGRISVGALADFVVIDTAAPHLAGVRAESILLVATAADVRDVAVGGRFVVRNHQSNAMTADDVSDGIHELTERLRT</sequence>
<dbReference type="AlphaFoldDB" id="A0A087E7Q1"/>
<dbReference type="EC" id="3.5.4.31" evidence="4"/>
<dbReference type="GO" id="GO:0050270">
    <property type="term" value="F:S-adenosylhomocysteine deaminase activity"/>
    <property type="evidence" value="ECO:0007669"/>
    <property type="project" value="UniProtKB-EC"/>
</dbReference>
<evidence type="ECO:0000313" key="4">
    <source>
        <dbReference type="EMBL" id="KFJ03802.1"/>
    </source>
</evidence>
<evidence type="ECO:0000256" key="2">
    <source>
        <dbReference type="SAM" id="MobiDB-lite"/>
    </source>
</evidence>
<reference evidence="4 5" key="1">
    <citation type="submission" date="2014-03" db="EMBL/GenBank/DDBJ databases">
        <title>Genomics of Bifidobacteria.</title>
        <authorList>
            <person name="Ventura M."/>
            <person name="Milani C."/>
            <person name="Lugli G.A."/>
        </authorList>
    </citation>
    <scope>NUCLEOTIDE SEQUENCE [LARGE SCALE GENOMIC DNA]</scope>
    <source>
        <strain evidence="4 5">LMG 11597</strain>
    </source>
</reference>
<protein>
    <submittedName>
        <fullName evidence="4">N-formimino-L-glutamate deiminase</fullName>
        <ecNumber evidence="4">3.5.4.28</ecNumber>
        <ecNumber evidence="4">3.5.4.31</ecNumber>
    </submittedName>
</protein>